<feature type="transmembrane region" description="Helical" evidence="10">
    <location>
        <begin position="33"/>
        <end position="51"/>
    </location>
</feature>
<feature type="transmembrane region" description="Helical" evidence="10">
    <location>
        <begin position="168"/>
        <end position="189"/>
    </location>
</feature>
<evidence type="ECO:0000313" key="12">
    <source>
        <dbReference type="EMBL" id="KAL1514907.1"/>
    </source>
</evidence>
<feature type="transmembrane region" description="Helical" evidence="10">
    <location>
        <begin position="209"/>
        <end position="226"/>
    </location>
</feature>
<feature type="domain" description="Ammonium transporter AmtB-like" evidence="11">
    <location>
        <begin position="35"/>
        <end position="415"/>
    </location>
</feature>
<dbReference type="GO" id="GO:0097272">
    <property type="term" value="P:ammonium homeostasis"/>
    <property type="evidence" value="ECO:0007669"/>
    <property type="project" value="TreeGrafter"/>
</dbReference>
<keyword evidence="6 10" id="KW-0472">Membrane</keyword>
<keyword evidence="5 10" id="KW-1133">Transmembrane helix</keyword>
<keyword evidence="4 10" id="KW-0812">Transmembrane</keyword>
<evidence type="ECO:0000256" key="7">
    <source>
        <dbReference type="ARBA" id="ARBA00023177"/>
    </source>
</evidence>
<reference evidence="12 13" key="1">
    <citation type="journal article" date="2024" name="Science">
        <title>Giant polyketide synthase enzymes in the biosynthesis of giant marine polyether toxins.</title>
        <authorList>
            <person name="Fallon T.R."/>
            <person name="Shende V.V."/>
            <person name="Wierzbicki I.H."/>
            <person name="Pendleton A.L."/>
            <person name="Watervoot N.F."/>
            <person name="Auber R.P."/>
            <person name="Gonzalez D.J."/>
            <person name="Wisecaver J.H."/>
            <person name="Moore B.S."/>
        </authorList>
    </citation>
    <scope>NUCLEOTIDE SEQUENCE [LARGE SCALE GENOMIC DNA]</scope>
    <source>
        <strain evidence="12 13">12B1</strain>
    </source>
</reference>
<keyword evidence="8" id="KW-0175">Coiled coil</keyword>
<evidence type="ECO:0000256" key="6">
    <source>
        <dbReference type="ARBA" id="ARBA00023136"/>
    </source>
</evidence>
<feature type="transmembrane region" description="Helical" evidence="10">
    <location>
        <begin position="241"/>
        <end position="260"/>
    </location>
</feature>
<accession>A0AB34J9B1</accession>
<evidence type="ECO:0000256" key="9">
    <source>
        <dbReference type="SAM" id="MobiDB-lite"/>
    </source>
</evidence>
<feature type="coiled-coil region" evidence="8">
    <location>
        <begin position="3"/>
        <end position="30"/>
    </location>
</feature>
<comment type="similarity">
    <text evidence="2">Belongs to the ammonia transporter channel (TC 1.A.11.2) family.</text>
</comment>
<keyword evidence="7" id="KW-0924">Ammonia transport</keyword>
<feature type="transmembrane region" description="Helical" evidence="10">
    <location>
        <begin position="332"/>
        <end position="352"/>
    </location>
</feature>
<keyword evidence="13" id="KW-1185">Reference proteome</keyword>
<feature type="transmembrane region" description="Helical" evidence="10">
    <location>
        <begin position="71"/>
        <end position="89"/>
    </location>
</feature>
<gene>
    <name evidence="12" type="ORF">AB1Y20_003987</name>
</gene>
<dbReference type="GO" id="GO:0008519">
    <property type="term" value="F:ammonium channel activity"/>
    <property type="evidence" value="ECO:0007669"/>
    <property type="project" value="InterPro"/>
</dbReference>
<evidence type="ECO:0000256" key="5">
    <source>
        <dbReference type="ARBA" id="ARBA00022989"/>
    </source>
</evidence>
<dbReference type="AlphaFoldDB" id="A0AB34J9B1"/>
<dbReference type="Pfam" id="PF00909">
    <property type="entry name" value="Ammonium_transp"/>
    <property type="match status" value="1"/>
</dbReference>
<keyword evidence="3" id="KW-0813">Transport</keyword>
<evidence type="ECO:0000256" key="1">
    <source>
        <dbReference type="ARBA" id="ARBA00004141"/>
    </source>
</evidence>
<dbReference type="PANTHER" id="PTHR11730">
    <property type="entry name" value="AMMONIUM TRANSPORTER"/>
    <property type="match status" value="1"/>
</dbReference>
<evidence type="ECO:0000259" key="11">
    <source>
        <dbReference type="Pfam" id="PF00909"/>
    </source>
</evidence>
<name>A0AB34J9B1_PRYPA</name>
<comment type="caution">
    <text evidence="12">The sequence shown here is derived from an EMBL/GenBank/DDBJ whole genome shotgun (WGS) entry which is preliminary data.</text>
</comment>
<dbReference type="SUPFAM" id="SSF111352">
    <property type="entry name" value="Ammonium transporter"/>
    <property type="match status" value="1"/>
</dbReference>
<dbReference type="PANTHER" id="PTHR11730:SF6">
    <property type="entry name" value="AMMONIUM TRANSPORTER"/>
    <property type="match status" value="1"/>
</dbReference>
<evidence type="ECO:0000313" key="13">
    <source>
        <dbReference type="Proteomes" id="UP001515480"/>
    </source>
</evidence>
<evidence type="ECO:0000256" key="10">
    <source>
        <dbReference type="SAM" id="Phobius"/>
    </source>
</evidence>
<dbReference type="GO" id="GO:0005886">
    <property type="term" value="C:plasma membrane"/>
    <property type="evidence" value="ECO:0007669"/>
    <property type="project" value="TreeGrafter"/>
</dbReference>
<dbReference type="Proteomes" id="UP001515480">
    <property type="component" value="Unassembled WGS sequence"/>
</dbReference>
<feature type="transmembrane region" description="Helical" evidence="10">
    <location>
        <begin position="135"/>
        <end position="156"/>
    </location>
</feature>
<dbReference type="SUPFAM" id="SSF52200">
    <property type="entry name" value="Toll/Interleukin receptor TIR domain"/>
    <property type="match status" value="1"/>
</dbReference>
<evidence type="ECO:0000256" key="3">
    <source>
        <dbReference type="ARBA" id="ARBA00022448"/>
    </source>
</evidence>
<evidence type="ECO:0000256" key="2">
    <source>
        <dbReference type="ARBA" id="ARBA00005887"/>
    </source>
</evidence>
<evidence type="ECO:0000256" key="8">
    <source>
        <dbReference type="SAM" id="Coils"/>
    </source>
</evidence>
<comment type="subcellular location">
    <subcellularLocation>
        <location evidence="1">Membrane</location>
        <topology evidence="1">Multi-pass membrane protein</topology>
    </subcellularLocation>
</comment>
<dbReference type="EMBL" id="JBGBPQ010000012">
    <property type="protein sequence ID" value="KAL1514907.1"/>
    <property type="molecule type" value="Genomic_DNA"/>
</dbReference>
<dbReference type="InterPro" id="IPR024041">
    <property type="entry name" value="NH4_transpt_AmtB-like_dom"/>
</dbReference>
<dbReference type="InterPro" id="IPR029020">
    <property type="entry name" value="Ammonium/urea_transptr"/>
</dbReference>
<proteinExistence type="inferred from homology"/>
<feature type="transmembrane region" description="Helical" evidence="10">
    <location>
        <begin position="364"/>
        <end position="389"/>
    </location>
</feature>
<sequence>MASGELEARHAELEAKLALLSNTTAELRSATNTSWVLSSVALVVLMQLGFAMLESGSVRSHNVIATYMKNLLDFVVGTSVACTVGYYIAYGVHPLAIVGDRDTGEPELFLFHVAFQATAATIVSGAMAERTTIGAYTIVAAAVSTVYCVGVRFTWGGGWMSEMGFHDFAGAGVVHMFGGTAALVGAWLLGPRLGRWDASMQGDFVPHNISSLIGGTILLLVGWLGFNPGSSLGLADATQQAAAASAAMVTVIAASAAALFETLVSLVASRGTCVDVLGFCNALLAGLVAITSGCDAMDAPGAIATGVLAVFAYHSAVRLLKFNEIDDVVEAFAVHGASGLWGCIATGLFHRHDGLLTAGRGDLLGYQLLGCTVLAGLSVGTTLVTAGFLNRIGWLRVTTEQEITGLDHEFGLTAYVQKSQALRHCAGVSIVLRENGYTAEDLLTAIKALKHNIYKPFTPQAACKKLEGEVLDIMNHFEFSNLGSVKHLAFLSHHKADAGDAARIFFDNIKRLLETSACDRIRNSESVRSMEEKDVVFLDSTDLKLLSQLVEDVSSSANYILMLSRQTLQRPWVLVELCTAMMSSVNIQVVLIEYPGKHNDPKTFRFPDDLDSAIADWEGYIASSSKQDQNSVEKTPKFLRKCLRRRTAGDQTFGTGTGNRNRKSIRKSVVLRA</sequence>
<dbReference type="Gene3D" id="1.10.3430.10">
    <property type="entry name" value="Ammonium transporter AmtB like domains"/>
    <property type="match status" value="1"/>
</dbReference>
<dbReference type="Gene3D" id="3.40.50.10140">
    <property type="entry name" value="Toll/interleukin-1 receptor homology (TIR) domain"/>
    <property type="match status" value="1"/>
</dbReference>
<feature type="transmembrane region" description="Helical" evidence="10">
    <location>
        <begin position="109"/>
        <end position="128"/>
    </location>
</feature>
<protein>
    <recommendedName>
        <fullName evidence="11">Ammonium transporter AmtB-like domain-containing protein</fullName>
    </recommendedName>
</protein>
<dbReference type="InterPro" id="IPR035897">
    <property type="entry name" value="Toll_tir_struct_dom_sf"/>
</dbReference>
<evidence type="ECO:0000256" key="4">
    <source>
        <dbReference type="ARBA" id="ARBA00022692"/>
    </source>
</evidence>
<feature type="transmembrane region" description="Helical" evidence="10">
    <location>
        <begin position="272"/>
        <end position="290"/>
    </location>
</feature>
<feature type="region of interest" description="Disordered" evidence="9">
    <location>
        <begin position="649"/>
        <end position="673"/>
    </location>
</feature>
<organism evidence="12 13">
    <name type="scientific">Prymnesium parvum</name>
    <name type="common">Toxic golden alga</name>
    <dbReference type="NCBI Taxonomy" id="97485"/>
    <lineage>
        <taxon>Eukaryota</taxon>
        <taxon>Haptista</taxon>
        <taxon>Haptophyta</taxon>
        <taxon>Prymnesiophyceae</taxon>
        <taxon>Prymnesiales</taxon>
        <taxon>Prymnesiaceae</taxon>
        <taxon>Prymnesium</taxon>
    </lineage>
</organism>